<dbReference type="CDD" id="cd03416">
    <property type="entry name" value="CbiX_SirB_N"/>
    <property type="match status" value="1"/>
</dbReference>
<keyword evidence="4" id="KW-1185">Reference proteome</keyword>
<proteinExistence type="predicted"/>
<dbReference type="InterPro" id="IPR050963">
    <property type="entry name" value="Sirohydro_Cobaltochel/CbiX"/>
</dbReference>
<dbReference type="InterPro" id="IPR002762">
    <property type="entry name" value="CbiX-like"/>
</dbReference>
<name>A0ABX1S893_9PSEU</name>
<dbReference type="SUPFAM" id="SSF53800">
    <property type="entry name" value="Chelatase"/>
    <property type="match status" value="1"/>
</dbReference>
<reference evidence="3 4" key="1">
    <citation type="submission" date="2020-04" db="EMBL/GenBank/DDBJ databases">
        <authorList>
            <person name="Klaysubun C."/>
            <person name="Duangmal K."/>
            <person name="Lipun K."/>
        </authorList>
    </citation>
    <scope>NUCLEOTIDE SEQUENCE [LARGE SCALE GENOMIC DNA]</scope>
    <source>
        <strain evidence="3 4">K10HN5</strain>
    </source>
</reference>
<accession>A0ABX1S893</accession>
<evidence type="ECO:0000313" key="4">
    <source>
        <dbReference type="Proteomes" id="UP000820669"/>
    </source>
</evidence>
<dbReference type="PANTHER" id="PTHR33542:SF5">
    <property type="entry name" value="FERROCHELATASE CHE1"/>
    <property type="match status" value="1"/>
</dbReference>
<keyword evidence="2" id="KW-0456">Lyase</keyword>
<dbReference type="PANTHER" id="PTHR33542">
    <property type="entry name" value="SIROHYDROCHLORIN FERROCHELATASE, CHLOROPLASTIC"/>
    <property type="match status" value="1"/>
</dbReference>
<dbReference type="EMBL" id="JAAXLA010000006">
    <property type="protein sequence ID" value="NMH96693.1"/>
    <property type="molecule type" value="Genomic_DNA"/>
</dbReference>
<organism evidence="3 4">
    <name type="scientific">Pseudonocardia acidicola</name>
    <dbReference type="NCBI Taxonomy" id="2724939"/>
    <lineage>
        <taxon>Bacteria</taxon>
        <taxon>Bacillati</taxon>
        <taxon>Actinomycetota</taxon>
        <taxon>Actinomycetes</taxon>
        <taxon>Pseudonocardiales</taxon>
        <taxon>Pseudonocardiaceae</taxon>
        <taxon>Pseudonocardia</taxon>
    </lineage>
</organism>
<protein>
    <submittedName>
        <fullName evidence="3">Sirohydrochlorin chelatase</fullName>
    </submittedName>
</protein>
<evidence type="ECO:0000313" key="3">
    <source>
        <dbReference type="EMBL" id="NMH96693.1"/>
    </source>
</evidence>
<comment type="caution">
    <text evidence="3">The sequence shown here is derived from an EMBL/GenBank/DDBJ whole genome shotgun (WGS) entry which is preliminary data.</text>
</comment>
<dbReference type="CDD" id="cd03414">
    <property type="entry name" value="CbiX_SirB_C"/>
    <property type="match status" value="1"/>
</dbReference>
<dbReference type="Gene3D" id="3.40.50.1400">
    <property type="match status" value="2"/>
</dbReference>
<evidence type="ECO:0000256" key="2">
    <source>
        <dbReference type="ARBA" id="ARBA00023239"/>
    </source>
</evidence>
<sequence>MSGRRDDHPGSVSGVSIRVDHAAGAVGPDAGRHPVDRSRPALVAVAHGSRDGRSAATMAALTRAVREHAPGLDVRLSFLDFNAPRLPDVLAAVAADGHSQAVVVPLLLGAAYHAKVDVPAAVDAAVHRHPRLRIVTSQVLGSAPVRGPWCSSAAYRARAAQPLLDVAFARLREAGADPDDPGLGIVLAGAGSSDPTANAVVAGLAASRPRTVAAFAAGAGPKVDAALASLRDRGATRFAVAPWFLAPGRLLDRVRTTAQAAAPGVVAAEPLGDHPVVAQVLLGCYRAAGAETEECADAVG</sequence>
<gene>
    <name evidence="3" type="ORF">HF526_05090</name>
</gene>
<dbReference type="Pfam" id="PF01903">
    <property type="entry name" value="CbiX"/>
    <property type="match status" value="2"/>
</dbReference>
<dbReference type="Proteomes" id="UP000820669">
    <property type="component" value="Unassembled WGS sequence"/>
</dbReference>
<evidence type="ECO:0000256" key="1">
    <source>
        <dbReference type="ARBA" id="ARBA00022723"/>
    </source>
</evidence>
<keyword evidence="1" id="KW-0479">Metal-binding</keyword>